<evidence type="ECO:0000256" key="10">
    <source>
        <dbReference type="ARBA" id="ARBA00061422"/>
    </source>
</evidence>
<proteinExistence type="inferred from homology"/>
<dbReference type="SMART" id="SM00364">
    <property type="entry name" value="LRR_BAC"/>
    <property type="match status" value="4"/>
</dbReference>
<sequence length="758" mass="83532">MLITVSSTHTLRPGTLWVLLLLCIPAALASKCPQQCVCDQIQLTVTCVNRNLTQVPPAVDEITVKLDLRGNDIQELPTGAFKHTPYLTHLSLQRCNIRRVKEGAFRGLGRLVFLNLANNNVDILYQESFDGLSSLKQLMIDRNRVEEIQPGAFSQLGFLNLLSLTHNHLVYIPNMAFQGLQNIKWLRLSHNSLNYLDTEAFAGLLTLTRLSLDHNGLQLPELTRLEMSYNPMAYLGEEVVSMAKLTHLLLDHMSLQDMSSTAVKKSPSLIHLDISYNQLRVVQPFFESSPKLARLNLAGNPIYCNCYLRPLREWSIRSKVKLLGTCGGPAHLSGENLQAVYPAELRCQSQEAMLKAELEESARMTPPPTLKPEDKVKCPANCVCEADTHHSSCENRAHTKVPRGFSPDTRLLDLRGNNFHYIPSNSFPGVAHVVSLHLQRCKITEVEGGAFSGMKGLIYLYLSENDLTSLSPDVFKGLPQLTYLHLEKNRFTGFPKGAFKLVPSLLALRLENNSIAKLEPDILTGAEGLRALYLTGNVIDHVSPGALDQAGDLDALHLGANRLSEVPTEALSKAGNLRDLRLSGNPIRWVGPNAFRPLGGMSQTSLAGLGPGLRSLFLEGNQLEEVPNLHPLTFLEVINLADNPLMCDCPLLPLRMWIEKVNLKVRATCANPPELRGRKVKDVHVFRACPGGESLPAPPTVTPKPAKAPGATKPKPIRSLLTSPSLQPLLSFPARCCSLKFHPCPGLLLCSAPCCIRH</sequence>
<keyword evidence="2" id="KW-0964">Secreted</keyword>
<name>G3NM05_GASAC</name>
<feature type="compositionally biased region" description="Low complexity" evidence="13">
    <location>
        <begin position="703"/>
        <end position="717"/>
    </location>
</feature>
<keyword evidence="3" id="KW-0272">Extracellular matrix</keyword>
<comment type="function">
    <text evidence="9">Potential negative modulator of chondrocyte differentiation. Inhibits collagen fibrillogenesis in vitro. May influence chondrocyte's differentiation by acting on its cellular collagenous microenvironment.</text>
</comment>
<dbReference type="FunFam" id="3.80.10.10:FF:000368">
    <property type="entry name" value="Chondroadherin like"/>
    <property type="match status" value="1"/>
</dbReference>
<dbReference type="GO" id="GO:0005886">
    <property type="term" value="C:plasma membrane"/>
    <property type="evidence" value="ECO:0007669"/>
    <property type="project" value="TreeGrafter"/>
</dbReference>
<dbReference type="InterPro" id="IPR032675">
    <property type="entry name" value="LRR_dom_sf"/>
</dbReference>
<evidence type="ECO:0000256" key="9">
    <source>
        <dbReference type="ARBA" id="ARBA00053126"/>
    </source>
</evidence>
<keyword evidence="6" id="KW-0677">Repeat</keyword>
<dbReference type="InterPro" id="IPR000372">
    <property type="entry name" value="LRRNT"/>
</dbReference>
<dbReference type="SMART" id="SM00082">
    <property type="entry name" value="LRRCT"/>
    <property type="match status" value="2"/>
</dbReference>
<dbReference type="SMART" id="SM00369">
    <property type="entry name" value="LRR_TYP"/>
    <property type="match status" value="17"/>
</dbReference>
<feature type="signal peptide" evidence="14">
    <location>
        <begin position="1"/>
        <end position="29"/>
    </location>
</feature>
<keyword evidence="7" id="KW-1015">Disulfide bond</keyword>
<dbReference type="FunFam" id="3.80.10.10:FF:000311">
    <property type="entry name" value="Chondroadherin-like a"/>
    <property type="match status" value="1"/>
</dbReference>
<evidence type="ECO:0000313" key="18">
    <source>
        <dbReference type="Proteomes" id="UP000007635"/>
    </source>
</evidence>
<evidence type="ECO:0000259" key="16">
    <source>
        <dbReference type="SMART" id="SM00082"/>
    </source>
</evidence>
<dbReference type="Proteomes" id="UP000007635">
    <property type="component" value="Chromosome V"/>
</dbReference>
<keyword evidence="5 14" id="KW-0732">Signal</keyword>
<dbReference type="AlphaFoldDB" id="G3NM05"/>
<dbReference type="PANTHER" id="PTHR24369:SF210">
    <property type="entry name" value="CHAOPTIN-RELATED"/>
    <property type="match status" value="1"/>
</dbReference>
<keyword evidence="4" id="KW-0433">Leucine-rich repeat</keyword>
<dbReference type="Pfam" id="PF01463">
    <property type="entry name" value="LRRCT"/>
    <property type="match status" value="2"/>
</dbReference>
<evidence type="ECO:0000256" key="6">
    <source>
        <dbReference type="ARBA" id="ARBA00022737"/>
    </source>
</evidence>
<evidence type="ECO:0000256" key="13">
    <source>
        <dbReference type="SAM" id="MobiDB-lite"/>
    </source>
</evidence>
<feature type="domain" description="LRRCT" evidence="16">
    <location>
        <begin position="300"/>
        <end position="348"/>
    </location>
</feature>
<dbReference type="FunFam" id="3.80.10.10:FF:000059">
    <property type="entry name" value="Chondroadherin like"/>
    <property type="match status" value="1"/>
</dbReference>
<dbReference type="Bgee" id="ENSGACG00000004821">
    <property type="expression patterns" value="Expressed in camera-type eye and 2 other cell types or tissues"/>
</dbReference>
<evidence type="ECO:0000256" key="14">
    <source>
        <dbReference type="SAM" id="SignalP"/>
    </source>
</evidence>
<evidence type="ECO:0000259" key="15">
    <source>
        <dbReference type="SMART" id="SM00013"/>
    </source>
</evidence>
<dbReference type="SUPFAM" id="SSF52058">
    <property type="entry name" value="L domain-like"/>
    <property type="match status" value="2"/>
</dbReference>
<evidence type="ECO:0000256" key="3">
    <source>
        <dbReference type="ARBA" id="ARBA00022530"/>
    </source>
</evidence>
<dbReference type="OMA" id="DLRCQSQ"/>
<evidence type="ECO:0000256" key="12">
    <source>
        <dbReference type="ARBA" id="ARBA00071892"/>
    </source>
</evidence>
<dbReference type="FunCoup" id="G3NM05">
    <property type="interactions" value="491"/>
</dbReference>
<feature type="domain" description="LRRNT" evidence="15">
    <location>
        <begin position="377"/>
        <end position="411"/>
    </location>
</feature>
<keyword evidence="18" id="KW-1185">Reference proteome</keyword>
<organism evidence="17 18">
    <name type="scientific">Gasterosteus aculeatus aculeatus</name>
    <name type="common">three-spined stickleback</name>
    <dbReference type="NCBI Taxonomy" id="481459"/>
    <lineage>
        <taxon>Eukaryota</taxon>
        <taxon>Metazoa</taxon>
        <taxon>Chordata</taxon>
        <taxon>Craniata</taxon>
        <taxon>Vertebrata</taxon>
        <taxon>Euteleostomi</taxon>
        <taxon>Actinopterygii</taxon>
        <taxon>Neopterygii</taxon>
        <taxon>Teleostei</taxon>
        <taxon>Neoteleostei</taxon>
        <taxon>Acanthomorphata</taxon>
        <taxon>Eupercaria</taxon>
        <taxon>Perciformes</taxon>
        <taxon>Cottioidei</taxon>
        <taxon>Gasterosteales</taxon>
        <taxon>Gasterosteidae</taxon>
        <taxon>Gasterosteus</taxon>
    </lineage>
</organism>
<evidence type="ECO:0000256" key="2">
    <source>
        <dbReference type="ARBA" id="ARBA00022525"/>
    </source>
</evidence>
<comment type="similarity">
    <text evidence="10">Belongs to the small leucine-rich proteoglycan (SLRP) family. SLRP class IV subfamily.</text>
</comment>
<reference evidence="17 18" key="1">
    <citation type="journal article" date="2021" name="G3 (Bethesda)">
        <title>Improved contiguity of the threespine stickleback genome using long-read sequencing.</title>
        <authorList>
            <person name="Nath S."/>
            <person name="Shaw D.E."/>
            <person name="White M.A."/>
        </authorList>
    </citation>
    <scope>NUCLEOTIDE SEQUENCE [LARGE SCALE GENOMIC DNA]</scope>
    <source>
        <strain evidence="17 18">Lake Benthic</strain>
    </source>
</reference>
<dbReference type="Pfam" id="PF00560">
    <property type="entry name" value="LRR_1"/>
    <property type="match status" value="1"/>
</dbReference>
<dbReference type="InterPro" id="IPR003591">
    <property type="entry name" value="Leu-rich_rpt_typical-subtyp"/>
</dbReference>
<evidence type="ECO:0000313" key="17">
    <source>
        <dbReference type="Ensembl" id="ENSGACP00000006368.2"/>
    </source>
</evidence>
<dbReference type="InterPro" id="IPR050541">
    <property type="entry name" value="LRR_TM_domain-containing"/>
</dbReference>
<comment type="subcellular location">
    <subcellularLocation>
        <location evidence="1">Secreted</location>
        <location evidence="1">Extracellular space</location>
        <location evidence="1">Extracellular matrix</location>
    </subcellularLocation>
</comment>
<dbReference type="eggNOG" id="KOG0619">
    <property type="taxonomic scope" value="Eukaryota"/>
</dbReference>
<feature type="domain" description="LRRNT" evidence="15">
    <location>
        <begin position="31"/>
        <end position="65"/>
    </location>
</feature>
<dbReference type="GeneTree" id="ENSGT00940000165277"/>
<dbReference type="Pfam" id="PF13855">
    <property type="entry name" value="LRR_8"/>
    <property type="match status" value="5"/>
</dbReference>
<evidence type="ECO:0000256" key="7">
    <source>
        <dbReference type="ARBA" id="ARBA00023157"/>
    </source>
</evidence>
<dbReference type="PANTHER" id="PTHR24369">
    <property type="entry name" value="ANTIGEN BSP, PUTATIVE-RELATED"/>
    <property type="match status" value="1"/>
</dbReference>
<dbReference type="InterPro" id="IPR000483">
    <property type="entry name" value="Cys-rich_flank_reg_C"/>
</dbReference>
<dbReference type="InterPro" id="IPR001611">
    <property type="entry name" value="Leu-rich_rpt"/>
</dbReference>
<evidence type="ECO:0000256" key="11">
    <source>
        <dbReference type="ARBA" id="ARBA00064652"/>
    </source>
</evidence>
<evidence type="ECO:0000256" key="8">
    <source>
        <dbReference type="ARBA" id="ARBA00023180"/>
    </source>
</evidence>
<accession>G3NM05</accession>
<dbReference type="STRING" id="69293.ENSGACP00000006368"/>
<dbReference type="PROSITE" id="PS51450">
    <property type="entry name" value="LRR"/>
    <property type="match status" value="1"/>
</dbReference>
<feature type="chain" id="PRO_5043534025" description="Chondroadherin-like protein" evidence="14">
    <location>
        <begin position="30"/>
        <end position="758"/>
    </location>
</feature>
<dbReference type="Gene3D" id="3.80.10.10">
    <property type="entry name" value="Ribonuclease Inhibitor"/>
    <property type="match status" value="3"/>
</dbReference>
<evidence type="ECO:0000256" key="5">
    <source>
        <dbReference type="ARBA" id="ARBA00022729"/>
    </source>
</evidence>
<dbReference type="InParanoid" id="G3NM05"/>
<evidence type="ECO:0000256" key="4">
    <source>
        <dbReference type="ARBA" id="ARBA00022614"/>
    </source>
</evidence>
<dbReference type="Ensembl" id="ENSGACT00000006385.2">
    <property type="protein sequence ID" value="ENSGACP00000006368.2"/>
    <property type="gene ID" value="ENSGACG00000004821.2"/>
</dbReference>
<comment type="subunit">
    <text evidence="11">Associates with collagen and binds to collagen fibrils.</text>
</comment>
<reference evidence="17" key="2">
    <citation type="submission" date="2025-08" db="UniProtKB">
        <authorList>
            <consortium name="Ensembl"/>
        </authorList>
    </citation>
    <scope>IDENTIFICATION</scope>
</reference>
<reference evidence="17" key="3">
    <citation type="submission" date="2025-09" db="UniProtKB">
        <authorList>
            <consortium name="Ensembl"/>
        </authorList>
    </citation>
    <scope>IDENTIFICATION</scope>
</reference>
<feature type="region of interest" description="Disordered" evidence="13">
    <location>
        <begin position="694"/>
        <end position="717"/>
    </location>
</feature>
<protein>
    <recommendedName>
        <fullName evidence="12">Chondroadherin-like protein</fullName>
    </recommendedName>
</protein>
<keyword evidence="8" id="KW-0325">Glycoprotein</keyword>
<feature type="domain" description="LRRCT" evidence="16">
    <location>
        <begin position="643"/>
        <end position="690"/>
    </location>
</feature>
<dbReference type="SMART" id="SM00013">
    <property type="entry name" value="LRRNT"/>
    <property type="match status" value="2"/>
</dbReference>
<evidence type="ECO:0000256" key="1">
    <source>
        <dbReference type="ARBA" id="ARBA00004498"/>
    </source>
</evidence>